<sequence>MQENTAARFGIDTIAVRGPASAVHERISGQRLRRAIDPTSGQFTEHLASERVRLDDRDLEVQLWREPSGVVAMEFSVPKAVRGDNRQPAGVEEAVLAVQMAHQAAATAVHWRCEPEQLVITRIDLARDFTGIGDPRGLIDRLAHVPPNRMRTRTYLVNRPGSGGGSQSMEDESHGSTQEVPR</sequence>
<evidence type="ECO:0000313" key="3">
    <source>
        <dbReference type="Proteomes" id="UP000293291"/>
    </source>
</evidence>
<proteinExistence type="predicted"/>
<evidence type="ECO:0000313" key="2">
    <source>
        <dbReference type="EMBL" id="RYC03106.1"/>
    </source>
</evidence>
<reference evidence="2 3" key="1">
    <citation type="submission" date="2019-01" db="EMBL/GenBank/DDBJ databases">
        <title>Novel species of Nocardioides.</title>
        <authorList>
            <person name="Liu Q."/>
            <person name="Xin Y.-H."/>
        </authorList>
    </citation>
    <scope>NUCLEOTIDE SEQUENCE [LARGE SCALE GENOMIC DNA]</scope>
    <source>
        <strain evidence="2 3">CGMCC 4.6875</strain>
    </source>
</reference>
<dbReference type="Proteomes" id="UP000293291">
    <property type="component" value="Unassembled WGS sequence"/>
</dbReference>
<accession>A0A4Q2SCS1</accession>
<name>A0A4Q2SCS1_9ACTN</name>
<evidence type="ECO:0000256" key="1">
    <source>
        <dbReference type="SAM" id="MobiDB-lite"/>
    </source>
</evidence>
<keyword evidence="3" id="KW-1185">Reference proteome</keyword>
<dbReference type="RefSeq" id="WP_165356014.1">
    <property type="nucleotide sequence ID" value="NZ_SDWU01000006.1"/>
</dbReference>
<protein>
    <submittedName>
        <fullName evidence="2">Uncharacterized protein</fullName>
    </submittedName>
</protein>
<organism evidence="2 3">
    <name type="scientific">Nocardioides ganghwensis</name>
    <dbReference type="NCBI Taxonomy" id="252230"/>
    <lineage>
        <taxon>Bacteria</taxon>
        <taxon>Bacillati</taxon>
        <taxon>Actinomycetota</taxon>
        <taxon>Actinomycetes</taxon>
        <taxon>Propionibacteriales</taxon>
        <taxon>Nocardioidaceae</taxon>
        <taxon>Nocardioides</taxon>
    </lineage>
</organism>
<gene>
    <name evidence="2" type="ORF">EUA07_05935</name>
</gene>
<dbReference type="AlphaFoldDB" id="A0A4Q2SCS1"/>
<comment type="caution">
    <text evidence="2">The sequence shown here is derived from an EMBL/GenBank/DDBJ whole genome shotgun (WGS) entry which is preliminary data.</text>
</comment>
<dbReference type="EMBL" id="SDWU01000006">
    <property type="protein sequence ID" value="RYC03106.1"/>
    <property type="molecule type" value="Genomic_DNA"/>
</dbReference>
<feature type="non-terminal residue" evidence="2">
    <location>
        <position position="182"/>
    </location>
</feature>
<feature type="region of interest" description="Disordered" evidence="1">
    <location>
        <begin position="154"/>
        <end position="182"/>
    </location>
</feature>